<evidence type="ECO:0000256" key="1">
    <source>
        <dbReference type="ARBA" id="ARBA00007734"/>
    </source>
</evidence>
<evidence type="ECO:0000256" key="2">
    <source>
        <dbReference type="ARBA" id="ARBA00022729"/>
    </source>
</evidence>
<dbReference type="InterPro" id="IPR008258">
    <property type="entry name" value="Transglycosylase_SLT_dom_1"/>
</dbReference>
<dbReference type="AlphaFoldDB" id="A0A2G6KGL1"/>
<dbReference type="SUPFAM" id="SSF48452">
    <property type="entry name" value="TPR-like"/>
    <property type="match status" value="1"/>
</dbReference>
<dbReference type="InterPro" id="IPR011990">
    <property type="entry name" value="TPR-like_helical_dom_sf"/>
</dbReference>
<dbReference type="InterPro" id="IPR023346">
    <property type="entry name" value="Lysozyme-like_dom_sf"/>
</dbReference>
<feature type="domain" description="Outer membrane lipoprotein BamD-like" evidence="5">
    <location>
        <begin position="43"/>
        <end position="219"/>
    </location>
</feature>
<dbReference type="PANTHER" id="PTHR37423:SF2">
    <property type="entry name" value="MEMBRANE-BOUND LYTIC MUREIN TRANSGLYCOSYLASE C"/>
    <property type="match status" value="1"/>
</dbReference>
<proteinExistence type="inferred from homology"/>
<dbReference type="CDD" id="cd13401">
    <property type="entry name" value="Slt70-like"/>
    <property type="match status" value="1"/>
</dbReference>
<dbReference type="EMBL" id="PDSK01000075">
    <property type="protein sequence ID" value="PIE34811.1"/>
    <property type="molecule type" value="Genomic_DNA"/>
</dbReference>
<dbReference type="PANTHER" id="PTHR37423">
    <property type="entry name" value="SOLUBLE LYTIC MUREIN TRANSGLYCOSYLASE-RELATED"/>
    <property type="match status" value="1"/>
</dbReference>
<dbReference type="SUPFAM" id="SSF53955">
    <property type="entry name" value="Lysozyme-like"/>
    <property type="match status" value="1"/>
</dbReference>
<protein>
    <recommendedName>
        <fullName evidence="8">Transglycosylase SLT domain-containing protein</fullName>
    </recommendedName>
</protein>
<dbReference type="PROSITE" id="PS00922">
    <property type="entry name" value="TRANSGLYCOSYLASE"/>
    <property type="match status" value="1"/>
</dbReference>
<dbReference type="Pfam" id="PF13174">
    <property type="entry name" value="TPR_6"/>
    <property type="match status" value="2"/>
</dbReference>
<accession>A0A2G6KGL1</accession>
<dbReference type="Proteomes" id="UP000230821">
    <property type="component" value="Unassembled WGS sequence"/>
</dbReference>
<dbReference type="Gene3D" id="1.25.40.10">
    <property type="entry name" value="Tetratricopeptide repeat domain"/>
    <property type="match status" value="3"/>
</dbReference>
<dbReference type="InterPro" id="IPR000189">
    <property type="entry name" value="Transglyc_AS"/>
</dbReference>
<dbReference type="Pfam" id="PF13525">
    <property type="entry name" value="YfiO"/>
    <property type="match status" value="1"/>
</dbReference>
<sequence>MNSMKKKEFIRIVAVCICWSGLFPFSLWAQDAVQPLSLDDKRIAFREGVNLLEKKKYEKAYQQFLSLHNRYDELQDYVSYFLAFSLKQQGNDLEALAAFQEFLSQFPSHPLSDEVRFLVADILFESEKYAEALPLYQHVSKSSIGRTADVLYKLGVTLMYTQNTQKAVPILHTLVTTYPGSRHVKPAQAALRELLKSHPELTPVHTETTLLDYANALSRARLYSSAIKQYSFFQAQYPNSERIGESELGLAEAYFRLGQTTRGMKKLEETVAHYRESQPNVAAKALYTIGMKHWYADRNRQAKRVMQRIVKEFRATEWSDNAHYVLGRIYQSSRDYQAAAQWYASLYKRHAESSFAEEALWRAGWSWYIALHFPKAVEAFSQGIVISPDGEYAGESLYWKGRALERQTKNDAALTTYRQIMAAFPGNYYAIRTQDRLTVLQAAMENNQRSFQASPEFQALLAEFSQTLPFRISQEIEPHIAKSIELHHVQHDAFAQKEVEWVRMLLERHFTNEPNAESQALSLYVLGRLYSHIRLYLPAIQLVPKIERILTTANIQGFPYNRKRLSYPLDYWELIRRYASSNQLDPFLVAGIIRQESAYNPTARSSANARGLMQILPTTGRRVAKQIGLKNFRTANLYDPETSIALGTAYLAGLIEQFDGDVFRAVAGYNAGPKATNKWWPAGGKADSEEITENITYRETRNYVKHVLRNQYNYRVIYGDLPNE</sequence>
<comment type="caution">
    <text evidence="6">The sequence shown here is derived from an EMBL/GenBank/DDBJ whole genome shotgun (WGS) entry which is preliminary data.</text>
</comment>
<dbReference type="SMART" id="SM00028">
    <property type="entry name" value="TPR"/>
    <property type="match status" value="6"/>
</dbReference>
<dbReference type="Pfam" id="PF01464">
    <property type="entry name" value="SLT"/>
    <property type="match status" value="1"/>
</dbReference>
<comment type="similarity">
    <text evidence="1">Belongs to the transglycosylase Slt family.</text>
</comment>
<name>A0A2G6KGL1_9BACT</name>
<dbReference type="GO" id="GO:0000270">
    <property type="term" value="P:peptidoglycan metabolic process"/>
    <property type="evidence" value="ECO:0007669"/>
    <property type="project" value="InterPro"/>
</dbReference>
<dbReference type="InterPro" id="IPR019734">
    <property type="entry name" value="TPR_rpt"/>
</dbReference>
<dbReference type="GO" id="GO:0016020">
    <property type="term" value="C:membrane"/>
    <property type="evidence" value="ECO:0007669"/>
    <property type="project" value="InterPro"/>
</dbReference>
<evidence type="ECO:0008006" key="8">
    <source>
        <dbReference type="Google" id="ProtNLM"/>
    </source>
</evidence>
<evidence type="ECO:0000313" key="6">
    <source>
        <dbReference type="EMBL" id="PIE34811.1"/>
    </source>
</evidence>
<evidence type="ECO:0000259" key="4">
    <source>
        <dbReference type="Pfam" id="PF01464"/>
    </source>
</evidence>
<dbReference type="GO" id="GO:0008933">
    <property type="term" value="F:peptidoglycan lytic transglycosylase activity"/>
    <property type="evidence" value="ECO:0007669"/>
    <property type="project" value="InterPro"/>
</dbReference>
<gene>
    <name evidence="6" type="ORF">CSA56_06655</name>
</gene>
<dbReference type="Pfam" id="PF13432">
    <property type="entry name" value="TPR_16"/>
    <property type="match status" value="1"/>
</dbReference>
<keyword evidence="2 3" id="KW-0732">Signal</keyword>
<evidence type="ECO:0000256" key="3">
    <source>
        <dbReference type="SAM" id="SignalP"/>
    </source>
</evidence>
<organism evidence="6 7">
    <name type="scientific">candidate division KSB3 bacterium</name>
    <dbReference type="NCBI Taxonomy" id="2044937"/>
    <lineage>
        <taxon>Bacteria</taxon>
        <taxon>candidate division KSB3</taxon>
    </lineage>
</organism>
<evidence type="ECO:0000259" key="5">
    <source>
        <dbReference type="Pfam" id="PF13525"/>
    </source>
</evidence>
<feature type="chain" id="PRO_5013969634" description="Transglycosylase SLT domain-containing protein" evidence="3">
    <location>
        <begin position="30"/>
        <end position="724"/>
    </location>
</feature>
<evidence type="ECO:0000313" key="7">
    <source>
        <dbReference type="Proteomes" id="UP000230821"/>
    </source>
</evidence>
<feature type="domain" description="Transglycosylase SLT" evidence="4">
    <location>
        <begin position="574"/>
        <end position="687"/>
    </location>
</feature>
<dbReference type="Gene3D" id="1.10.530.10">
    <property type="match status" value="1"/>
</dbReference>
<feature type="signal peptide" evidence="3">
    <location>
        <begin position="1"/>
        <end position="29"/>
    </location>
</feature>
<reference evidence="6 7" key="1">
    <citation type="submission" date="2017-10" db="EMBL/GenBank/DDBJ databases">
        <title>Novel microbial diversity and functional potential in the marine mammal oral microbiome.</title>
        <authorList>
            <person name="Dudek N.K."/>
            <person name="Sun C.L."/>
            <person name="Burstein D."/>
            <person name="Kantor R.S."/>
            <person name="Aliaga Goltsman D.S."/>
            <person name="Bik E.M."/>
            <person name="Thomas B.C."/>
            <person name="Banfield J.F."/>
            <person name="Relman D.A."/>
        </authorList>
    </citation>
    <scope>NUCLEOTIDE SEQUENCE [LARGE SCALE GENOMIC DNA]</scope>
    <source>
        <strain evidence="6">DOLJORAL78_47_16</strain>
    </source>
</reference>
<dbReference type="InterPro" id="IPR039565">
    <property type="entry name" value="BamD-like"/>
</dbReference>